<feature type="compositionally biased region" description="Polar residues" evidence="2">
    <location>
        <begin position="132"/>
        <end position="145"/>
    </location>
</feature>
<feature type="region of interest" description="Disordered" evidence="2">
    <location>
        <begin position="163"/>
        <end position="203"/>
    </location>
</feature>
<dbReference type="InterPro" id="IPR036412">
    <property type="entry name" value="HAD-like_sf"/>
</dbReference>
<dbReference type="OrthoDB" id="755951at2759"/>
<dbReference type="EMBL" id="CCBN010000017">
    <property type="protein sequence ID" value="CDO56930.1"/>
    <property type="molecule type" value="Genomic_DNA"/>
</dbReference>
<dbReference type="GO" id="GO:0005829">
    <property type="term" value="C:cytosol"/>
    <property type="evidence" value="ECO:0007669"/>
    <property type="project" value="TreeGrafter"/>
</dbReference>
<dbReference type="Proteomes" id="UP000242525">
    <property type="component" value="Unassembled WGS sequence"/>
</dbReference>
<dbReference type="GO" id="GO:0005946">
    <property type="term" value="C:alpha,alpha-trehalose-phosphate synthase complex (UDP-forming)"/>
    <property type="evidence" value="ECO:0007669"/>
    <property type="project" value="TreeGrafter"/>
</dbReference>
<dbReference type="InterPro" id="IPR003337">
    <property type="entry name" value="Trehalose_PPase"/>
</dbReference>
<feature type="region of interest" description="Disordered" evidence="2">
    <location>
        <begin position="20"/>
        <end position="82"/>
    </location>
</feature>
<dbReference type="SUPFAM" id="SSF53756">
    <property type="entry name" value="UDP-Glycosyltransferase/glycogen phosphorylase"/>
    <property type="match status" value="1"/>
</dbReference>
<dbReference type="SUPFAM" id="SSF56784">
    <property type="entry name" value="HAD-like"/>
    <property type="match status" value="1"/>
</dbReference>
<feature type="compositionally biased region" description="Polar residues" evidence="2">
    <location>
        <begin position="41"/>
        <end position="70"/>
    </location>
</feature>
<keyword evidence="1" id="KW-0597">Phosphoprotein</keyword>
<dbReference type="GO" id="GO:0004805">
    <property type="term" value="F:trehalose-phosphatase activity"/>
    <property type="evidence" value="ECO:0007669"/>
    <property type="project" value="TreeGrafter"/>
</dbReference>
<feature type="compositionally biased region" description="Basic and acidic residues" evidence="2">
    <location>
        <begin position="23"/>
        <end position="32"/>
    </location>
</feature>
<evidence type="ECO:0000256" key="2">
    <source>
        <dbReference type="SAM" id="MobiDB-lite"/>
    </source>
</evidence>
<proteinExistence type="predicted"/>
<dbReference type="InterPro" id="IPR001830">
    <property type="entry name" value="Glyco_trans_20"/>
</dbReference>
<gene>
    <name evidence="3" type="ORF">BN980_GECA17s02232g</name>
</gene>
<evidence type="ECO:0000313" key="4">
    <source>
        <dbReference type="Proteomes" id="UP000242525"/>
    </source>
</evidence>
<comment type="caution">
    <text evidence="3">The sequence shown here is derived from an EMBL/GenBank/DDBJ whole genome shotgun (WGS) entry which is preliminary data.</text>
</comment>
<name>A0A0J9XIW2_GEOCN</name>
<dbReference type="GO" id="GO:0003825">
    <property type="term" value="F:alpha,alpha-trehalose-phosphate synthase (UDP-forming) activity"/>
    <property type="evidence" value="ECO:0007669"/>
    <property type="project" value="TreeGrafter"/>
</dbReference>
<dbReference type="Pfam" id="PF00982">
    <property type="entry name" value="Glyco_transf_20"/>
    <property type="match status" value="1"/>
</dbReference>
<evidence type="ECO:0000256" key="1">
    <source>
        <dbReference type="ARBA" id="ARBA00022553"/>
    </source>
</evidence>
<reference evidence="3" key="1">
    <citation type="submission" date="2014-03" db="EMBL/GenBank/DDBJ databases">
        <authorList>
            <person name="Casaregola S."/>
        </authorList>
    </citation>
    <scope>NUCLEOTIDE SEQUENCE [LARGE SCALE GENOMIC DNA]</scope>
    <source>
        <strain evidence="3">CLIB 918</strain>
    </source>
</reference>
<dbReference type="PANTHER" id="PTHR10788">
    <property type="entry name" value="TREHALOSE-6-PHOSPHATE SYNTHASE"/>
    <property type="match status" value="1"/>
</dbReference>
<dbReference type="FunFam" id="3.40.50.2000:FF:000099">
    <property type="entry name" value="Alpha,alpha-trehalose phosphate synthase subunit, putative"/>
    <property type="match status" value="1"/>
</dbReference>
<accession>A0A0J9XIW2</accession>
<feature type="compositionally biased region" description="Polar residues" evidence="2">
    <location>
        <begin position="1114"/>
        <end position="1134"/>
    </location>
</feature>
<dbReference type="PANTHER" id="PTHR10788:SF15">
    <property type="entry name" value="TREHALOSE SYNTHASE COMPLEX REGULATORY SUBUNIT TPS3-RELATED"/>
    <property type="match status" value="1"/>
</dbReference>
<dbReference type="GO" id="GO:0005992">
    <property type="term" value="P:trehalose biosynthetic process"/>
    <property type="evidence" value="ECO:0007669"/>
    <property type="project" value="InterPro"/>
</dbReference>
<feature type="region of interest" description="Disordered" evidence="2">
    <location>
        <begin position="1084"/>
        <end position="1139"/>
    </location>
</feature>
<dbReference type="AlphaFoldDB" id="A0A0J9XIW2"/>
<feature type="region of interest" description="Disordered" evidence="2">
    <location>
        <begin position="128"/>
        <end position="150"/>
    </location>
</feature>
<sequence length="1192" mass="133473">MTLIVASIFLPYTVNFNLESDDSDRISSRDSRSPVYFNRSPFKSPSPNSSRVSLQNISHNETPLTQSQSPPKGLPDLLPSLNGISNPELTSLTDSVQEFFLGPMAKSHSGPHAAVTPTHFLDPEVQFRAQPNPKNSKSADTTNVPTRAASPAFLQLNFGSLKKTRTHPESRASSPAPLKNLVEPRKSVGAQQPSMRVGRTTGRATRRLSDRIVSGAHKSRFTVEPEEEQQPMPSPTSVLNGRDRHHSLPAPMSPKYVGSNSRPRRMTHDMVDIFNSAPWTVEPQTSGNGGLKNAVQRAQADGTIDQVLWVGSLGMPTDSLNTSTRQAIETTLRNDYSVQPVFVKDGTLEGHYNHYCKQILWPTLHYQIPDNPKSKAYEDHSWELYKAMNQSVADGIVEAYQKGDTIWINDYHLFLTPKMVRDKLPDAKIGFFMHVSFPSSEVFRCLAARSQLLEGVLAADCIGFQIPEYARHFLQTCNRILAVDTTPYGVRLPNRFVSVVVDAIGIDPDTLQVSLQDTEVQRWRKLIRERWPDSHLIVGRDKLDNIKGVKQKLQAYELFLKRNPEMVDKVVLIQVCLMNKSEPELESDVSTLVDRINSMRSNLAANQPCVFLHKDIDFTQYIALLAEAKAFAVTSVREGMNLTCHEFIYCNDFYGPLILSEFTGAASVLGPAAILVNPWDRTEMADAFYSAVTMDEEEKKRRWTVLYDLVTHNTCVTWIKDFLNHMDLAWAEQQRRKLTSIPQLDMSKLREDYQSVTERYRLFFLDLDYVINIEEGADYQLSAYSTRAMRRSSSTNSLFSINSLSSTSSLKNPKSTTSNINNNGSNIYSSSYHYSGLNSKFPDGKSHSTINMADKRNQKLGQFVSPHRKLSMLYELVGNPKNIVYIFSQDSRSTLERLFKHVPNIGVIAQNGAFLRPFGSDEWIEQRDAEETQEWQTTLNAMLQDVMVRLPGSKLEVNGGMTTLLLDDCAEKDRTSSSIGELVNHVNDAFATYEVHAIFQNNRVTIASTRHTKFAAIKRAFMKEKARLREDTSIPIEEGFGPIEMVFIAADGDDAENDQIFEWANSLPNGVCGVGMHETETQTSNESLYFGSSRENDYSPTVSFTNGPDKETGPMSSASSLQSSRDTESASTDSDPNDRVDMFNAVARTSKVPIVYTVSVGGRGTYPQCMVDGLNGLVNVLLNALRQPSSYE</sequence>
<dbReference type="CDD" id="cd03788">
    <property type="entry name" value="GT20_TPS"/>
    <property type="match status" value="1"/>
</dbReference>
<keyword evidence="4" id="KW-1185">Reference proteome</keyword>
<evidence type="ECO:0000313" key="3">
    <source>
        <dbReference type="EMBL" id="CDO56930.1"/>
    </source>
</evidence>
<dbReference type="STRING" id="1173061.A0A0J9XIW2"/>
<dbReference type="Gene3D" id="3.40.50.2000">
    <property type="entry name" value="Glycogen Phosphorylase B"/>
    <property type="match status" value="2"/>
</dbReference>
<protein>
    <submittedName>
        <fullName evidence="3">Similar to Saccharomyces cerevisiae YML100W TSL1 Large subunit of trehalose 6-phosphate synthase (Tps1p)/phosphatase (Tps2p) complex</fullName>
    </submittedName>
</protein>
<feature type="region of interest" description="Disordered" evidence="2">
    <location>
        <begin position="220"/>
        <end position="242"/>
    </location>
</feature>
<organism evidence="3 4">
    <name type="scientific">Geotrichum candidum</name>
    <name type="common">Oospora lactis</name>
    <name type="synonym">Dipodascus geotrichum</name>
    <dbReference type="NCBI Taxonomy" id="1173061"/>
    <lineage>
        <taxon>Eukaryota</taxon>
        <taxon>Fungi</taxon>
        <taxon>Dikarya</taxon>
        <taxon>Ascomycota</taxon>
        <taxon>Saccharomycotina</taxon>
        <taxon>Dipodascomycetes</taxon>
        <taxon>Dipodascales</taxon>
        <taxon>Dipodascaceae</taxon>
        <taxon>Geotrichum</taxon>
    </lineage>
</organism>
<dbReference type="Pfam" id="PF02358">
    <property type="entry name" value="Trehalose_PPase"/>
    <property type="match status" value="1"/>
</dbReference>